<sequence>MKGKTVCINGFPVYGTASLIKEFLESEIGEGTIYALKFRKPKKPSPCAFVIVQFTENRFADKLIHLARGHSFTMEALELFIYSKFLMHYAQLNPDQNIQCLSSKIQLYILVL</sequence>
<evidence type="ECO:0000259" key="1">
    <source>
        <dbReference type="Pfam" id="PF26250"/>
    </source>
</evidence>
<organism evidence="2 3">
    <name type="scientific">Zostera marina</name>
    <name type="common">Eelgrass</name>
    <dbReference type="NCBI Taxonomy" id="29655"/>
    <lineage>
        <taxon>Eukaryota</taxon>
        <taxon>Viridiplantae</taxon>
        <taxon>Streptophyta</taxon>
        <taxon>Embryophyta</taxon>
        <taxon>Tracheophyta</taxon>
        <taxon>Spermatophyta</taxon>
        <taxon>Magnoliopsida</taxon>
        <taxon>Liliopsida</taxon>
        <taxon>Zosteraceae</taxon>
        <taxon>Zostera</taxon>
    </lineage>
</organism>
<comment type="caution">
    <text evidence="2">The sequence shown here is derived from an EMBL/GenBank/DDBJ whole genome shotgun (WGS) entry which is preliminary data.</text>
</comment>
<gene>
    <name evidence="2" type="ORF">ZOSMA_121G00810</name>
</gene>
<proteinExistence type="predicted"/>
<evidence type="ECO:0000313" key="2">
    <source>
        <dbReference type="EMBL" id="KMZ74904.1"/>
    </source>
</evidence>
<keyword evidence="3" id="KW-1185">Reference proteome</keyword>
<dbReference type="Pfam" id="PF26250">
    <property type="entry name" value="RRM_RdRP1_2"/>
    <property type="match status" value="1"/>
</dbReference>
<dbReference type="STRING" id="29655.A0A0K9Q186"/>
<accession>A0A0K9Q186</accession>
<feature type="domain" description="RDR1/2-like RRM" evidence="1">
    <location>
        <begin position="5"/>
        <end position="67"/>
    </location>
</feature>
<dbReference type="EMBL" id="LFYR01000235">
    <property type="protein sequence ID" value="KMZ74904.1"/>
    <property type="molecule type" value="Genomic_DNA"/>
</dbReference>
<dbReference type="OrthoDB" id="1602082at2759"/>
<dbReference type="AlphaFoldDB" id="A0A0K9Q186"/>
<dbReference type="Proteomes" id="UP000036987">
    <property type="component" value="Unassembled WGS sequence"/>
</dbReference>
<name>A0A0K9Q186_ZOSMR</name>
<dbReference type="InterPro" id="IPR058763">
    <property type="entry name" value="RRM_RDR1/2-like"/>
</dbReference>
<protein>
    <recommendedName>
        <fullName evidence="1">RDR1/2-like RRM domain-containing protein</fullName>
    </recommendedName>
</protein>
<evidence type="ECO:0000313" key="3">
    <source>
        <dbReference type="Proteomes" id="UP000036987"/>
    </source>
</evidence>
<reference evidence="3" key="1">
    <citation type="journal article" date="2016" name="Nature">
        <title>The genome of the seagrass Zostera marina reveals angiosperm adaptation to the sea.</title>
        <authorList>
            <person name="Olsen J.L."/>
            <person name="Rouze P."/>
            <person name="Verhelst B."/>
            <person name="Lin Y.-C."/>
            <person name="Bayer T."/>
            <person name="Collen J."/>
            <person name="Dattolo E."/>
            <person name="De Paoli E."/>
            <person name="Dittami S."/>
            <person name="Maumus F."/>
            <person name="Michel G."/>
            <person name="Kersting A."/>
            <person name="Lauritano C."/>
            <person name="Lohaus R."/>
            <person name="Toepel M."/>
            <person name="Tonon T."/>
            <person name="Vanneste K."/>
            <person name="Amirebrahimi M."/>
            <person name="Brakel J."/>
            <person name="Bostroem C."/>
            <person name="Chovatia M."/>
            <person name="Grimwood J."/>
            <person name="Jenkins J.W."/>
            <person name="Jueterbock A."/>
            <person name="Mraz A."/>
            <person name="Stam W.T."/>
            <person name="Tice H."/>
            <person name="Bornberg-Bauer E."/>
            <person name="Green P.J."/>
            <person name="Pearson G.A."/>
            <person name="Procaccini G."/>
            <person name="Duarte C.M."/>
            <person name="Schmutz J."/>
            <person name="Reusch T.B.H."/>
            <person name="Van de Peer Y."/>
        </authorList>
    </citation>
    <scope>NUCLEOTIDE SEQUENCE [LARGE SCALE GENOMIC DNA]</scope>
    <source>
        <strain evidence="3">cv. Finnish</strain>
    </source>
</reference>